<dbReference type="Proteomes" id="UP000006791">
    <property type="component" value="Chromosome 2"/>
</dbReference>
<reference evidence="1 2" key="1">
    <citation type="journal article" date="2012" name="Environ. Microbiol.">
        <title>Complete genome of Candidatus Chloracidobacterium thermophilum, a chlorophyll-based photoheterotroph belonging to the phylum Acidobacteria.</title>
        <authorList>
            <person name="Garcia Costas A.M."/>
            <person name="Liu Z."/>
            <person name="Tomsho L.P."/>
            <person name="Schuster S.C."/>
            <person name="Ward D.M."/>
            <person name="Bryant D.A."/>
        </authorList>
    </citation>
    <scope>NUCLEOTIDE SEQUENCE [LARGE SCALE GENOMIC DNA]</scope>
    <source>
        <strain evidence="1 2">B</strain>
    </source>
</reference>
<dbReference type="AlphaFoldDB" id="G2LKU1"/>
<organism evidence="1 2">
    <name type="scientific">Chloracidobacterium thermophilum (strain B)</name>
    <dbReference type="NCBI Taxonomy" id="981222"/>
    <lineage>
        <taxon>Bacteria</taxon>
        <taxon>Pseudomonadati</taxon>
        <taxon>Acidobacteriota</taxon>
        <taxon>Terriglobia</taxon>
        <taxon>Terriglobales</taxon>
        <taxon>Acidobacteriaceae</taxon>
        <taxon>Chloracidobacterium</taxon>
    </lineage>
</organism>
<sequence length="105" mass="12009">MLSFAAQIAQQFDHLMHEQCLDHFFCVPPQMQFFILQMKNPDTKQARLELLKQKTRQRFPDREATVHSLFAKTAELCRLPFPLSCSGQSAVGQQPGGITTSRTRT</sequence>
<evidence type="ECO:0000313" key="1">
    <source>
        <dbReference type="EMBL" id="AEP13296.1"/>
    </source>
</evidence>
<gene>
    <name evidence="1" type="ordered locus">Cabther_B0294</name>
</gene>
<name>G2LKU1_CHLTF</name>
<dbReference type="EMBL" id="CP002515">
    <property type="protein sequence ID" value="AEP13296.1"/>
    <property type="molecule type" value="Genomic_DNA"/>
</dbReference>
<dbReference type="HOGENOM" id="CLU_2231797_0_0_0"/>
<dbReference type="KEGG" id="ctm:Cabther_B0294"/>
<dbReference type="RefSeq" id="WP_014101034.1">
    <property type="nucleotide sequence ID" value="NC_016025.1"/>
</dbReference>
<accession>G2LKU1</accession>
<protein>
    <submittedName>
        <fullName evidence="1">Uncharacterized protein</fullName>
    </submittedName>
</protein>
<evidence type="ECO:0000313" key="2">
    <source>
        <dbReference type="Proteomes" id="UP000006791"/>
    </source>
</evidence>
<proteinExistence type="predicted"/>
<keyword evidence="2" id="KW-1185">Reference proteome</keyword>